<dbReference type="GeneID" id="69720358"/>
<accession>A0A0H3ALU4</accession>
<dbReference type="GO" id="GO:0015159">
    <property type="term" value="F:polysaccharide transmembrane transporter activity"/>
    <property type="evidence" value="ECO:0007669"/>
    <property type="project" value="InterPro"/>
</dbReference>
<feature type="domain" description="Soluble ligand binding" evidence="4">
    <location>
        <begin position="102"/>
        <end position="145"/>
    </location>
</feature>
<protein>
    <submittedName>
        <fullName evidence="5">Uncharacterized protein</fullName>
    </submittedName>
</protein>
<dbReference type="PANTHER" id="PTHR33619">
    <property type="entry name" value="POLYSACCHARIDE EXPORT PROTEIN GFCE-RELATED"/>
    <property type="match status" value="1"/>
</dbReference>
<dbReference type="RefSeq" id="WP_000978825.1">
    <property type="nucleotide sequence ID" value="NC_009457.1"/>
</dbReference>
<dbReference type="eggNOG" id="COG1596">
    <property type="taxonomic scope" value="Bacteria"/>
</dbReference>
<dbReference type="Gene3D" id="3.30.1950.10">
    <property type="entry name" value="wza like domain"/>
    <property type="match status" value="1"/>
</dbReference>
<proteinExistence type="predicted"/>
<dbReference type="InterPro" id="IPR019554">
    <property type="entry name" value="Soluble_ligand-bd"/>
</dbReference>
<dbReference type="PANTHER" id="PTHR33619:SF3">
    <property type="entry name" value="POLYSACCHARIDE EXPORT PROTEIN GFCE-RELATED"/>
    <property type="match status" value="1"/>
</dbReference>
<organism evidence="5 6">
    <name type="scientific">Vibrio cholerae serotype O1 (strain ATCC 39541 / Classical Ogawa 395 / O395)</name>
    <dbReference type="NCBI Taxonomy" id="345073"/>
    <lineage>
        <taxon>Bacteria</taxon>
        <taxon>Pseudomonadati</taxon>
        <taxon>Pseudomonadota</taxon>
        <taxon>Gammaproteobacteria</taxon>
        <taxon>Vibrionales</taxon>
        <taxon>Vibrionaceae</taxon>
        <taxon>Vibrio</taxon>
    </lineage>
</organism>
<dbReference type="InterPro" id="IPR049712">
    <property type="entry name" value="Poly_export"/>
</dbReference>
<evidence type="ECO:0000256" key="1">
    <source>
        <dbReference type="ARBA" id="ARBA00022729"/>
    </source>
</evidence>
<dbReference type="OrthoDB" id="9808948at2"/>
<dbReference type="AlphaFoldDB" id="A0A0H3ALU4"/>
<feature type="signal peptide" evidence="2">
    <location>
        <begin position="1"/>
        <end position="21"/>
    </location>
</feature>
<reference evidence="5 6" key="1">
    <citation type="submission" date="2007-03" db="EMBL/GenBank/DDBJ databases">
        <authorList>
            <person name="Heidelberg J."/>
        </authorList>
    </citation>
    <scope>NUCLEOTIDE SEQUENCE [LARGE SCALE GENOMIC DNA]</scope>
    <source>
        <strain evidence="6">ATCC 39541 / Classical Ogawa 395 / O395</strain>
    </source>
</reference>
<sequence>MMKYLLSFLLCLLVWPSLAVANDDFYRLGVGDQIRIQVYDEPELSFETRVSDNGNIDYPFLGRIRLKGKTLEEVKTTIHDGLLDGYLINPNVSVSILEYRPFFVNGQVMKPGSYPYHPGLTVNKAITIAGGFTERASKTNLFISSSDDPEAKPTKATLLSKLQPGDILTVAESFF</sequence>
<evidence type="ECO:0000259" key="3">
    <source>
        <dbReference type="Pfam" id="PF02563"/>
    </source>
</evidence>
<keyword evidence="1 2" id="KW-0732">Signal</keyword>
<feature type="chain" id="PRO_5030008236" evidence="2">
    <location>
        <begin position="22"/>
        <end position="175"/>
    </location>
</feature>
<dbReference type="Proteomes" id="UP000000249">
    <property type="component" value="Chromosome 1"/>
</dbReference>
<evidence type="ECO:0000259" key="4">
    <source>
        <dbReference type="Pfam" id="PF10531"/>
    </source>
</evidence>
<evidence type="ECO:0000256" key="2">
    <source>
        <dbReference type="SAM" id="SignalP"/>
    </source>
</evidence>
<name>A0A0H3ALU4_VIBC3</name>
<dbReference type="EMBL" id="CP000627">
    <property type="protein sequence ID" value="ABQ21274.1"/>
    <property type="molecule type" value="Genomic_DNA"/>
</dbReference>
<evidence type="ECO:0000313" key="5">
    <source>
        <dbReference type="EMBL" id="ABQ21274.1"/>
    </source>
</evidence>
<dbReference type="Pfam" id="PF02563">
    <property type="entry name" value="Poly_export"/>
    <property type="match status" value="1"/>
</dbReference>
<dbReference type="KEGG" id="vcr:VC395_0951"/>
<dbReference type="Pfam" id="PF10531">
    <property type="entry name" value="SLBB"/>
    <property type="match status" value="1"/>
</dbReference>
<feature type="domain" description="Polysaccharide export protein N-terminal" evidence="3">
    <location>
        <begin position="22"/>
        <end position="96"/>
    </location>
</feature>
<dbReference type="InterPro" id="IPR003715">
    <property type="entry name" value="Poly_export_N"/>
</dbReference>
<evidence type="ECO:0000313" key="6">
    <source>
        <dbReference type="Proteomes" id="UP000000249"/>
    </source>
</evidence>
<gene>
    <name evidence="5" type="ordered locus">VC0395_A0460</name>
</gene>
<dbReference type="KEGG" id="vco:VC0395_A0460"/>
<dbReference type="PATRIC" id="fig|345073.21.peg.920"/>